<protein>
    <recommendedName>
        <fullName evidence="5">Phage holin family protein</fullName>
    </recommendedName>
</protein>
<feature type="transmembrane region" description="Helical" evidence="2">
    <location>
        <begin position="53"/>
        <end position="77"/>
    </location>
</feature>
<evidence type="ECO:0000256" key="1">
    <source>
        <dbReference type="SAM" id="MobiDB-lite"/>
    </source>
</evidence>
<sequence length="136" mass="14265">MTERHQADLAGLPTSELVKTLSEQSATLVREELRLAQLELKAKGNRAAQGAKMFGGAGVTALYGGGALVATIILALAVVLPGWAAALIVTVVLFAIAGLLAQRGKKQMGMATPAKPEHTTESVRADVQEIKNRGHR</sequence>
<dbReference type="AlphaFoldDB" id="A0A7K0BUJ8"/>
<dbReference type="RefSeq" id="WP_153533029.1">
    <property type="nucleotide sequence ID" value="NZ_WEGH01000002.1"/>
</dbReference>
<dbReference type="Proteomes" id="UP000487268">
    <property type="component" value="Unassembled WGS sequence"/>
</dbReference>
<evidence type="ECO:0000313" key="3">
    <source>
        <dbReference type="EMBL" id="MQY04880.1"/>
    </source>
</evidence>
<dbReference type="EMBL" id="WEGH01000002">
    <property type="protein sequence ID" value="MQY04880.1"/>
    <property type="molecule type" value="Genomic_DNA"/>
</dbReference>
<name>A0A7K0BUJ8_9ACTN</name>
<keyword evidence="2" id="KW-0812">Transmembrane</keyword>
<dbReference type="OrthoDB" id="3403110at2"/>
<keyword evidence="2" id="KW-1133">Transmembrane helix</keyword>
<proteinExistence type="predicted"/>
<dbReference type="Pfam" id="PF07332">
    <property type="entry name" value="Phage_holin_3_6"/>
    <property type="match status" value="1"/>
</dbReference>
<accession>A0A7K0BUJ8</accession>
<evidence type="ECO:0000256" key="2">
    <source>
        <dbReference type="SAM" id="Phobius"/>
    </source>
</evidence>
<feature type="region of interest" description="Disordered" evidence="1">
    <location>
        <begin position="107"/>
        <end position="136"/>
    </location>
</feature>
<comment type="caution">
    <text evidence="3">The sequence shown here is derived from an EMBL/GenBank/DDBJ whole genome shotgun (WGS) entry which is preliminary data.</text>
</comment>
<reference evidence="3 4" key="1">
    <citation type="submission" date="2019-10" db="EMBL/GenBank/DDBJ databases">
        <title>Actinomadura rubteroloni sp. nov. and Actinomadura macrotermitis sp. nov., isolated from the gut of fungus growing-termite Macrotermes natalensis.</title>
        <authorList>
            <person name="Benndorf R."/>
            <person name="Martin K."/>
            <person name="Kuefner M."/>
            <person name="De Beer W."/>
            <person name="Kaster A.-K."/>
            <person name="Vollmers J."/>
            <person name="Poulsen M."/>
            <person name="Beemelmanns C."/>
        </authorList>
    </citation>
    <scope>NUCLEOTIDE SEQUENCE [LARGE SCALE GENOMIC DNA]</scope>
    <source>
        <strain evidence="3 4">RB68</strain>
    </source>
</reference>
<feature type="compositionally biased region" description="Basic and acidic residues" evidence="1">
    <location>
        <begin position="115"/>
        <end position="136"/>
    </location>
</feature>
<keyword evidence="4" id="KW-1185">Reference proteome</keyword>
<feature type="transmembrane region" description="Helical" evidence="2">
    <location>
        <begin position="83"/>
        <end position="101"/>
    </location>
</feature>
<dbReference type="InterPro" id="IPR009937">
    <property type="entry name" value="Phage_holin_3_6"/>
</dbReference>
<gene>
    <name evidence="3" type="ORF">ACRB68_29420</name>
</gene>
<organism evidence="3 4">
    <name type="scientific">Actinomadura macrotermitis</name>
    <dbReference type="NCBI Taxonomy" id="2585200"/>
    <lineage>
        <taxon>Bacteria</taxon>
        <taxon>Bacillati</taxon>
        <taxon>Actinomycetota</taxon>
        <taxon>Actinomycetes</taxon>
        <taxon>Streptosporangiales</taxon>
        <taxon>Thermomonosporaceae</taxon>
        <taxon>Actinomadura</taxon>
    </lineage>
</organism>
<evidence type="ECO:0000313" key="4">
    <source>
        <dbReference type="Proteomes" id="UP000487268"/>
    </source>
</evidence>
<keyword evidence="2" id="KW-0472">Membrane</keyword>
<evidence type="ECO:0008006" key="5">
    <source>
        <dbReference type="Google" id="ProtNLM"/>
    </source>
</evidence>